<feature type="transmembrane region" description="Helical" evidence="6">
    <location>
        <begin position="28"/>
        <end position="47"/>
    </location>
</feature>
<feature type="transmembrane region" description="Helical" evidence="6">
    <location>
        <begin position="6"/>
        <end position="23"/>
    </location>
</feature>
<feature type="domain" description="MrpA C-terminal/MbhD" evidence="7">
    <location>
        <begin position="11"/>
        <end position="75"/>
    </location>
</feature>
<dbReference type="RefSeq" id="WP_341443046.1">
    <property type="nucleotide sequence ID" value="NZ_LKET01000068.1"/>
</dbReference>
<gene>
    <name evidence="8" type="ORF">OXPF_40890</name>
</gene>
<keyword evidence="5 6" id="KW-0472">Membrane</keyword>
<dbReference type="Pfam" id="PF13244">
    <property type="entry name" value="MbhD"/>
    <property type="match status" value="1"/>
</dbReference>
<evidence type="ECO:0000256" key="1">
    <source>
        <dbReference type="ARBA" id="ARBA00004651"/>
    </source>
</evidence>
<feature type="transmembrane region" description="Helical" evidence="6">
    <location>
        <begin position="53"/>
        <end position="72"/>
    </location>
</feature>
<keyword evidence="2" id="KW-1003">Cell membrane</keyword>
<evidence type="ECO:0000313" key="9">
    <source>
        <dbReference type="Proteomes" id="UP000050326"/>
    </source>
</evidence>
<keyword evidence="4 6" id="KW-1133">Transmembrane helix</keyword>
<evidence type="ECO:0000256" key="5">
    <source>
        <dbReference type="ARBA" id="ARBA00023136"/>
    </source>
</evidence>
<reference evidence="8 9" key="1">
    <citation type="submission" date="2015-09" db="EMBL/GenBank/DDBJ databases">
        <title>Genome sequence of Oxobacter pfennigii DSM 3222.</title>
        <authorList>
            <person name="Poehlein A."/>
            <person name="Bengelsdorf F.R."/>
            <person name="Schiel-Bengelsdorf B."/>
            <person name="Duerre P."/>
            <person name="Daniel R."/>
        </authorList>
    </citation>
    <scope>NUCLEOTIDE SEQUENCE [LARGE SCALE GENOMIC DNA]</scope>
    <source>
        <strain evidence="8 9">DSM 3222</strain>
    </source>
</reference>
<evidence type="ECO:0000313" key="8">
    <source>
        <dbReference type="EMBL" id="KPU42304.1"/>
    </source>
</evidence>
<proteinExistence type="predicted"/>
<keyword evidence="3 6" id="KW-0812">Transmembrane</keyword>
<sequence>MLKLFNIIMLLILIIASVSISFLKNLNFAVIVFAAASLIMAILWQQLKAPDLAITEAAVGAGISTILLVLTLKRINGVKK</sequence>
<comment type="caution">
    <text evidence="8">The sequence shown here is derived from an EMBL/GenBank/DDBJ whole genome shotgun (WGS) entry which is preliminary data.</text>
</comment>
<evidence type="ECO:0000256" key="6">
    <source>
        <dbReference type="SAM" id="Phobius"/>
    </source>
</evidence>
<dbReference type="AlphaFoldDB" id="A0A0N8NSK7"/>
<name>A0A0N8NSK7_9CLOT</name>
<evidence type="ECO:0000256" key="4">
    <source>
        <dbReference type="ARBA" id="ARBA00022989"/>
    </source>
</evidence>
<evidence type="ECO:0000256" key="2">
    <source>
        <dbReference type="ARBA" id="ARBA00022475"/>
    </source>
</evidence>
<organism evidence="8 9">
    <name type="scientific">Oxobacter pfennigii</name>
    <dbReference type="NCBI Taxonomy" id="36849"/>
    <lineage>
        <taxon>Bacteria</taxon>
        <taxon>Bacillati</taxon>
        <taxon>Bacillota</taxon>
        <taxon>Clostridia</taxon>
        <taxon>Eubacteriales</taxon>
        <taxon>Clostridiaceae</taxon>
        <taxon>Oxobacter</taxon>
    </lineage>
</organism>
<keyword evidence="9" id="KW-1185">Reference proteome</keyword>
<dbReference type="InterPro" id="IPR025383">
    <property type="entry name" value="MrpA_C/MbhD"/>
</dbReference>
<evidence type="ECO:0000259" key="7">
    <source>
        <dbReference type="Pfam" id="PF13244"/>
    </source>
</evidence>
<dbReference type="STRING" id="36849.OXPF_40890"/>
<accession>A0A0N8NSK7</accession>
<dbReference type="EMBL" id="LKET01000068">
    <property type="protein sequence ID" value="KPU42304.1"/>
    <property type="molecule type" value="Genomic_DNA"/>
</dbReference>
<evidence type="ECO:0000256" key="3">
    <source>
        <dbReference type="ARBA" id="ARBA00022692"/>
    </source>
</evidence>
<protein>
    <submittedName>
        <fullName evidence="8">Putative monovalent cation/H+ antiporter subunit B</fullName>
    </submittedName>
</protein>
<dbReference type="PATRIC" id="fig|36849.3.peg.4322"/>
<comment type="subcellular location">
    <subcellularLocation>
        <location evidence="1">Cell membrane</location>
        <topology evidence="1">Multi-pass membrane protein</topology>
    </subcellularLocation>
</comment>
<dbReference type="GO" id="GO:0005886">
    <property type="term" value="C:plasma membrane"/>
    <property type="evidence" value="ECO:0007669"/>
    <property type="project" value="UniProtKB-SubCell"/>
</dbReference>
<dbReference type="Proteomes" id="UP000050326">
    <property type="component" value="Unassembled WGS sequence"/>
</dbReference>